<proteinExistence type="predicted"/>
<dbReference type="RefSeq" id="WP_155400488.1">
    <property type="nucleotide sequence ID" value="NZ_AYYL01000014.1"/>
</dbReference>
<dbReference type="Proteomes" id="UP000182635">
    <property type="component" value="Unassembled WGS sequence"/>
</dbReference>
<gene>
    <name evidence="1" type="ORF">SAMN02910432_01272</name>
</gene>
<evidence type="ECO:0000313" key="1">
    <source>
        <dbReference type="EMBL" id="SFG41476.1"/>
    </source>
</evidence>
<reference evidence="2" key="1">
    <citation type="submission" date="2016-10" db="EMBL/GenBank/DDBJ databases">
        <authorList>
            <person name="Varghese N."/>
            <person name="Submissions S."/>
        </authorList>
    </citation>
    <scope>NUCLEOTIDE SEQUENCE [LARGE SCALE GENOMIC DNA]</scope>
    <source>
        <strain evidence="2">DSM 20403</strain>
    </source>
</reference>
<dbReference type="AlphaFoldDB" id="A0A1I2RUP0"/>
<organism evidence="1 2">
    <name type="scientific">Ligilactobacillus ruminis DSM 20403 = NBRC 102161</name>
    <dbReference type="NCBI Taxonomy" id="1423798"/>
    <lineage>
        <taxon>Bacteria</taxon>
        <taxon>Bacillati</taxon>
        <taxon>Bacillota</taxon>
        <taxon>Bacilli</taxon>
        <taxon>Lactobacillales</taxon>
        <taxon>Lactobacillaceae</taxon>
        <taxon>Ligilactobacillus</taxon>
    </lineage>
</organism>
<name>A0A1I2RUP0_9LACO</name>
<sequence>MNAKDPFGFEHTDNEMRLRDEEAKTKVLLLQETEGTKSLIKKAILIRLYKWLKN</sequence>
<protein>
    <submittedName>
        <fullName evidence="1">Uncharacterized protein</fullName>
    </submittedName>
</protein>
<dbReference type="EMBL" id="FOPI01000018">
    <property type="protein sequence ID" value="SFG41476.1"/>
    <property type="molecule type" value="Genomic_DNA"/>
</dbReference>
<evidence type="ECO:0000313" key="2">
    <source>
        <dbReference type="Proteomes" id="UP000182635"/>
    </source>
</evidence>
<accession>A0A1I2RUP0</accession>